<accession>A0A0G4L520</accession>
<evidence type="ECO:0000313" key="11">
    <source>
        <dbReference type="EMBL" id="CRK17081.1"/>
    </source>
</evidence>
<dbReference type="Proteomes" id="UP000045706">
    <property type="component" value="Unassembled WGS sequence"/>
</dbReference>
<keyword evidence="4" id="KW-0813">Transport</keyword>
<dbReference type="InterPro" id="IPR009316">
    <property type="entry name" value="COG2"/>
</dbReference>
<comment type="similarity">
    <text evidence="2">Belongs to the COG2 family.</text>
</comment>
<name>A0A0G4L520_VERLO</name>
<organism evidence="11 12">
    <name type="scientific">Verticillium longisporum</name>
    <name type="common">Verticillium dahliae var. longisporum</name>
    <dbReference type="NCBI Taxonomy" id="100787"/>
    <lineage>
        <taxon>Eukaryota</taxon>
        <taxon>Fungi</taxon>
        <taxon>Dikarya</taxon>
        <taxon>Ascomycota</taxon>
        <taxon>Pezizomycotina</taxon>
        <taxon>Sordariomycetes</taxon>
        <taxon>Hypocreomycetidae</taxon>
        <taxon>Glomerellales</taxon>
        <taxon>Plectosphaerellaceae</taxon>
        <taxon>Verticillium</taxon>
    </lineage>
</organism>
<dbReference type="PANTHER" id="PTHR12961">
    <property type="entry name" value="CONSERVED OLIGOMERIC GOLGI COMPLEX COMPONENT 2"/>
    <property type="match status" value="1"/>
</dbReference>
<feature type="domain" description="Conserved oligomeric Golgi complex subunit 2 N-terminal" evidence="10">
    <location>
        <begin position="85"/>
        <end position="155"/>
    </location>
</feature>
<evidence type="ECO:0000256" key="5">
    <source>
        <dbReference type="ARBA" id="ARBA00022927"/>
    </source>
</evidence>
<dbReference type="GO" id="GO:0000139">
    <property type="term" value="C:Golgi membrane"/>
    <property type="evidence" value="ECO:0007669"/>
    <property type="project" value="UniProtKB-SubCell"/>
</dbReference>
<reference evidence="12" key="1">
    <citation type="submission" date="2015-05" db="EMBL/GenBank/DDBJ databases">
        <authorList>
            <person name="Fogelqvist Johan"/>
        </authorList>
    </citation>
    <scope>NUCLEOTIDE SEQUENCE [LARGE SCALE GENOMIC DNA]</scope>
</reference>
<proteinExistence type="inferred from homology"/>
<keyword evidence="6" id="KW-0333">Golgi apparatus</keyword>
<dbReference type="Pfam" id="PF06148">
    <property type="entry name" value="COG2_N"/>
    <property type="match status" value="1"/>
</dbReference>
<feature type="region of interest" description="Disordered" evidence="9">
    <location>
        <begin position="218"/>
        <end position="247"/>
    </location>
</feature>
<dbReference type="GO" id="GO:0015031">
    <property type="term" value="P:protein transport"/>
    <property type="evidence" value="ECO:0007669"/>
    <property type="project" value="UniProtKB-KW"/>
</dbReference>
<comment type="subcellular location">
    <subcellularLocation>
        <location evidence="1">Golgi apparatus membrane</location>
        <topology evidence="1">Peripheral membrane protein</topology>
    </subcellularLocation>
</comment>
<evidence type="ECO:0000256" key="6">
    <source>
        <dbReference type="ARBA" id="ARBA00023034"/>
    </source>
</evidence>
<evidence type="ECO:0000256" key="3">
    <source>
        <dbReference type="ARBA" id="ARBA00020977"/>
    </source>
</evidence>
<protein>
    <recommendedName>
        <fullName evidence="3">Conserved oligomeric Golgi complex subunit 2</fullName>
    </recommendedName>
    <alternativeName>
        <fullName evidence="8">Component of oligomeric Golgi complex 2</fullName>
    </alternativeName>
</protein>
<gene>
    <name evidence="11" type="ORF">BN1723_011212</name>
</gene>
<sequence length="344" mass="37727">MPALSRPYNWKTPHQEHDVQVFCISLREHISSFDSQSQHPSERTDTMTGLGIKSPTAAFHMASSSSSTSSEDDDAPLPFPEALPRSDFLAADFDPASYLSNLPNRHQTLDDLKSDLRERSAAISAELLELVNSNYTAFLSLGDELRGGDDKIEDVKVAMLGFRRQIEEIKSRVRTRKDEAASLTGELGDVRKEIETGRRMLELDDRVSALEEKLAVASMPGKAPAHDADDDDAWSVASSEDSDAEDDEVYTGLVGTSPSKLSALAHDYCIIEALADVAGRNTPFVAKIESRMMRCRNTLLLDLNAALKESRKAGDKGKPRLVKYLGLYGLLDAEAEAIKALKGN</sequence>
<dbReference type="GO" id="GO:0007030">
    <property type="term" value="P:Golgi organization"/>
    <property type="evidence" value="ECO:0007669"/>
    <property type="project" value="InterPro"/>
</dbReference>
<dbReference type="EMBL" id="CVQI01007668">
    <property type="protein sequence ID" value="CRK17081.1"/>
    <property type="molecule type" value="Genomic_DNA"/>
</dbReference>
<evidence type="ECO:0000256" key="8">
    <source>
        <dbReference type="ARBA" id="ARBA00031344"/>
    </source>
</evidence>
<evidence type="ECO:0000256" key="9">
    <source>
        <dbReference type="SAM" id="MobiDB-lite"/>
    </source>
</evidence>
<keyword evidence="7" id="KW-0472">Membrane</keyword>
<keyword evidence="5" id="KW-0653">Protein transport</keyword>
<feature type="region of interest" description="Disordered" evidence="9">
    <location>
        <begin position="59"/>
        <end position="81"/>
    </location>
</feature>
<evidence type="ECO:0000256" key="4">
    <source>
        <dbReference type="ARBA" id="ARBA00022448"/>
    </source>
</evidence>
<dbReference type="GO" id="GO:0017119">
    <property type="term" value="C:Golgi transport complex"/>
    <property type="evidence" value="ECO:0007669"/>
    <property type="project" value="TreeGrafter"/>
</dbReference>
<evidence type="ECO:0000256" key="7">
    <source>
        <dbReference type="ARBA" id="ARBA00023136"/>
    </source>
</evidence>
<dbReference type="AlphaFoldDB" id="A0A0G4L520"/>
<evidence type="ECO:0000313" key="12">
    <source>
        <dbReference type="Proteomes" id="UP000045706"/>
    </source>
</evidence>
<dbReference type="InterPro" id="IPR024602">
    <property type="entry name" value="COG_su2_N"/>
</dbReference>
<dbReference type="PANTHER" id="PTHR12961:SF0">
    <property type="entry name" value="CONSERVED OLIGOMERIC GOLGI COMPLEX SUBUNIT 2"/>
    <property type="match status" value="1"/>
</dbReference>
<dbReference type="GO" id="GO:0006891">
    <property type="term" value="P:intra-Golgi vesicle-mediated transport"/>
    <property type="evidence" value="ECO:0007669"/>
    <property type="project" value="TreeGrafter"/>
</dbReference>
<evidence type="ECO:0000256" key="1">
    <source>
        <dbReference type="ARBA" id="ARBA00004395"/>
    </source>
</evidence>
<evidence type="ECO:0000259" key="10">
    <source>
        <dbReference type="Pfam" id="PF06148"/>
    </source>
</evidence>
<evidence type="ECO:0000256" key="2">
    <source>
        <dbReference type="ARBA" id="ARBA00007603"/>
    </source>
</evidence>